<dbReference type="AlphaFoldDB" id="A0A1B1UHB2"/>
<evidence type="ECO:0000259" key="2">
    <source>
        <dbReference type="Pfam" id="PF00690"/>
    </source>
</evidence>
<feature type="domain" description="Cation-transporting P-type ATPase N-terminal" evidence="2">
    <location>
        <begin position="8"/>
        <end position="57"/>
    </location>
</feature>
<evidence type="ECO:0000313" key="3">
    <source>
        <dbReference type="EMBL" id="ANW02145.1"/>
    </source>
</evidence>
<keyword evidence="4" id="KW-1185">Reference proteome</keyword>
<dbReference type="EMBL" id="CP016428">
    <property type="protein sequence ID" value="ANW02145.1"/>
    <property type="molecule type" value="Genomic_DNA"/>
</dbReference>
<evidence type="ECO:0000313" key="4">
    <source>
        <dbReference type="Proteomes" id="UP000092839"/>
    </source>
</evidence>
<gene>
    <name evidence="3" type="ORF">LMTR13_20195</name>
</gene>
<evidence type="ECO:0000256" key="1">
    <source>
        <dbReference type="SAM" id="MobiDB-lite"/>
    </source>
</evidence>
<protein>
    <recommendedName>
        <fullName evidence="2">Cation-transporting P-type ATPase N-terminal domain-containing protein</fullName>
    </recommendedName>
</protein>
<dbReference type="STRING" id="1274631.LMTR13_20195"/>
<feature type="region of interest" description="Disordered" evidence="1">
    <location>
        <begin position="1"/>
        <end position="32"/>
    </location>
</feature>
<proteinExistence type="predicted"/>
<reference evidence="3 4" key="1">
    <citation type="submission" date="2016-07" db="EMBL/GenBank/DDBJ databases">
        <title>Complete genome sequence of Bradyrhizobium icense LMTR 13T, a potential inoculant strain isolated from lima bean (Phaseolus lunatus) in Peru.</title>
        <authorList>
            <person name="Ormeno-Orrillo E."/>
            <person name="Duran D."/>
            <person name="Rogel M.A."/>
            <person name="Rey L."/>
            <person name="Imperial J."/>
            <person name="Ruiz-Argueso T."/>
            <person name="Martinez-Romero E."/>
        </authorList>
    </citation>
    <scope>NUCLEOTIDE SEQUENCE [LARGE SCALE GENOMIC DNA]</scope>
    <source>
        <strain evidence="3 4">LMTR 13</strain>
    </source>
</reference>
<feature type="compositionally biased region" description="Basic and acidic residues" evidence="1">
    <location>
        <begin position="21"/>
        <end position="32"/>
    </location>
</feature>
<dbReference type="InterPro" id="IPR023298">
    <property type="entry name" value="ATPase_P-typ_TM_dom_sf"/>
</dbReference>
<organism evidence="3 4">
    <name type="scientific">Bradyrhizobium icense</name>
    <dbReference type="NCBI Taxonomy" id="1274631"/>
    <lineage>
        <taxon>Bacteria</taxon>
        <taxon>Pseudomonadati</taxon>
        <taxon>Pseudomonadota</taxon>
        <taxon>Alphaproteobacteria</taxon>
        <taxon>Hyphomicrobiales</taxon>
        <taxon>Nitrobacteraceae</taxon>
        <taxon>Bradyrhizobium</taxon>
    </lineage>
</organism>
<dbReference type="Pfam" id="PF00690">
    <property type="entry name" value="Cation_ATPase_N"/>
    <property type="match status" value="1"/>
</dbReference>
<dbReference type="KEGG" id="bic:LMTR13_20195"/>
<dbReference type="SUPFAM" id="SSF81665">
    <property type="entry name" value="Calcium ATPase, transmembrane domain M"/>
    <property type="match status" value="1"/>
</dbReference>
<dbReference type="InterPro" id="IPR004014">
    <property type="entry name" value="ATPase_P-typ_cation-transptr_N"/>
</dbReference>
<accession>A0A1B1UHB2</accession>
<dbReference type="Proteomes" id="UP000092839">
    <property type="component" value="Chromosome"/>
</dbReference>
<sequence length="73" mass="7668">MKSGQQFRGLSEADAAARLQAEGHNELPQPDRRTPIRIAIEVLHEPILVAFATMSIVITAAPADAAACDGSNG</sequence>
<name>A0A1B1UHB2_9BRAD</name>